<proteinExistence type="predicted"/>
<feature type="region of interest" description="Disordered" evidence="1">
    <location>
        <begin position="95"/>
        <end position="153"/>
    </location>
</feature>
<keyword evidence="3" id="KW-1185">Reference proteome</keyword>
<feature type="compositionally biased region" description="Basic and acidic residues" evidence="1">
    <location>
        <begin position="127"/>
        <end position="146"/>
    </location>
</feature>
<dbReference type="PATRIC" id="fig|1423775.4.peg.2598"/>
<dbReference type="AlphaFoldDB" id="A0A0R1KI94"/>
<dbReference type="STRING" id="1423775.FD03_GL002554"/>
<dbReference type="Proteomes" id="UP000051248">
    <property type="component" value="Unassembled WGS sequence"/>
</dbReference>
<evidence type="ECO:0008006" key="4">
    <source>
        <dbReference type="Google" id="ProtNLM"/>
    </source>
</evidence>
<accession>A0A0R1KI94</accession>
<dbReference type="RefSeq" id="WP_025024707.1">
    <property type="nucleotide sequence ID" value="NZ_AZDZ01000022.1"/>
</dbReference>
<dbReference type="OrthoDB" id="1956472at2"/>
<protein>
    <recommendedName>
        <fullName evidence="4">Replication terminator protein</fullName>
    </recommendedName>
</protein>
<evidence type="ECO:0000256" key="1">
    <source>
        <dbReference type="SAM" id="MobiDB-lite"/>
    </source>
</evidence>
<reference evidence="2 3" key="1">
    <citation type="journal article" date="2015" name="Genome Announc.">
        <title>Expanding the biotechnology potential of lactobacilli through comparative genomics of 213 strains and associated genera.</title>
        <authorList>
            <person name="Sun Z."/>
            <person name="Harris H.M."/>
            <person name="McCann A."/>
            <person name="Guo C."/>
            <person name="Argimon S."/>
            <person name="Zhang W."/>
            <person name="Yang X."/>
            <person name="Jeffery I.B."/>
            <person name="Cooney J.C."/>
            <person name="Kagawa T.F."/>
            <person name="Liu W."/>
            <person name="Song Y."/>
            <person name="Salvetti E."/>
            <person name="Wrobel A."/>
            <person name="Rasinkangas P."/>
            <person name="Parkhill J."/>
            <person name="Rea M.C."/>
            <person name="O'Sullivan O."/>
            <person name="Ritari J."/>
            <person name="Douillard F.P."/>
            <person name="Paul Ross R."/>
            <person name="Yang R."/>
            <person name="Briner A.E."/>
            <person name="Felis G.E."/>
            <person name="de Vos W.M."/>
            <person name="Barrangou R."/>
            <person name="Klaenhammer T.R."/>
            <person name="Caufield P.W."/>
            <person name="Cui Y."/>
            <person name="Zhang H."/>
            <person name="O'Toole P.W."/>
        </authorList>
    </citation>
    <scope>NUCLEOTIDE SEQUENCE [LARGE SCALE GENOMIC DNA]</scope>
    <source>
        <strain evidence="2 3">DSM 19682</strain>
    </source>
</reference>
<name>A0A0R1KI94_9LACO</name>
<sequence>MTKNKKLINFDLTEIGDGGVQEKFTREIEKVTKNILDPNTDPTTKRKIQIDLVFAPNDTRNAVGVMTTVKSKLAPEKEVITTMLVGRDMNNGRIEANELKSNTPGQTYIDVEDGKAKTDIGEDVDEVEKSQTEESNHQDSGPKKVIDFQNKNA</sequence>
<gene>
    <name evidence="2" type="ORF">FD03_GL002554</name>
</gene>
<organism evidence="2 3">
    <name type="scientific">Companilactobacillus nodensis DSM 19682 = JCM 14932 = NBRC 107160</name>
    <dbReference type="NCBI Taxonomy" id="1423775"/>
    <lineage>
        <taxon>Bacteria</taxon>
        <taxon>Bacillati</taxon>
        <taxon>Bacillota</taxon>
        <taxon>Bacilli</taxon>
        <taxon>Lactobacillales</taxon>
        <taxon>Lactobacillaceae</taxon>
        <taxon>Companilactobacillus</taxon>
    </lineage>
</organism>
<evidence type="ECO:0000313" key="2">
    <source>
        <dbReference type="EMBL" id="KRK78775.1"/>
    </source>
</evidence>
<dbReference type="eggNOG" id="ENOG50331KR">
    <property type="taxonomic scope" value="Bacteria"/>
</dbReference>
<dbReference type="EMBL" id="AZDZ01000022">
    <property type="protein sequence ID" value="KRK78775.1"/>
    <property type="molecule type" value="Genomic_DNA"/>
</dbReference>
<evidence type="ECO:0000313" key="3">
    <source>
        <dbReference type="Proteomes" id="UP000051248"/>
    </source>
</evidence>
<comment type="caution">
    <text evidence="2">The sequence shown here is derived from an EMBL/GenBank/DDBJ whole genome shotgun (WGS) entry which is preliminary data.</text>
</comment>